<evidence type="ECO:0000256" key="2">
    <source>
        <dbReference type="ARBA" id="ARBA00022840"/>
    </source>
</evidence>
<evidence type="ECO:0000313" key="6">
    <source>
        <dbReference type="EMBL" id="SHJ81020.1"/>
    </source>
</evidence>
<evidence type="ECO:0000313" key="7">
    <source>
        <dbReference type="Proteomes" id="UP000184080"/>
    </source>
</evidence>
<name>A0A1M6MCC5_9CLOT</name>
<feature type="transmembrane region" description="Helical" evidence="4">
    <location>
        <begin position="329"/>
        <end position="348"/>
    </location>
</feature>
<dbReference type="Proteomes" id="UP000184080">
    <property type="component" value="Unassembled WGS sequence"/>
</dbReference>
<dbReference type="Gene3D" id="3.40.50.300">
    <property type="entry name" value="P-loop containing nucleotide triphosphate hydrolases"/>
    <property type="match status" value="1"/>
</dbReference>
<evidence type="ECO:0000256" key="4">
    <source>
        <dbReference type="SAM" id="Phobius"/>
    </source>
</evidence>
<reference evidence="6 7" key="1">
    <citation type="submission" date="2016-11" db="EMBL/GenBank/DDBJ databases">
        <authorList>
            <person name="Jaros S."/>
            <person name="Januszkiewicz K."/>
            <person name="Wedrychowicz H."/>
        </authorList>
    </citation>
    <scope>NUCLEOTIDE SEQUENCE [LARGE SCALE GENOMIC DNA]</scope>
    <source>
        <strain evidence="6 7">DSM 21864</strain>
    </source>
</reference>
<dbReference type="GO" id="GO:0030983">
    <property type="term" value="F:mismatched DNA binding"/>
    <property type="evidence" value="ECO:0007669"/>
    <property type="project" value="InterPro"/>
</dbReference>
<dbReference type="OrthoDB" id="9802448at2"/>
<dbReference type="PANTHER" id="PTHR11361">
    <property type="entry name" value="DNA MISMATCH REPAIR PROTEIN MUTS FAMILY MEMBER"/>
    <property type="match status" value="1"/>
</dbReference>
<dbReference type="SUPFAM" id="SSF52540">
    <property type="entry name" value="P-loop containing nucleoside triphosphate hydrolases"/>
    <property type="match status" value="1"/>
</dbReference>
<accession>A0A1M6MCC5</accession>
<feature type="transmembrane region" description="Helical" evidence="4">
    <location>
        <begin position="213"/>
        <end position="234"/>
    </location>
</feature>
<dbReference type="InterPro" id="IPR027417">
    <property type="entry name" value="P-loop_NTPase"/>
</dbReference>
<dbReference type="InterPro" id="IPR000432">
    <property type="entry name" value="DNA_mismatch_repair_MutS_C"/>
</dbReference>
<dbReference type="GO" id="GO:0006298">
    <property type="term" value="P:mismatch repair"/>
    <property type="evidence" value="ECO:0007669"/>
    <property type="project" value="InterPro"/>
</dbReference>
<dbReference type="STRING" id="1121298.SAMN05444401_3940"/>
<feature type="transmembrane region" description="Helical" evidence="4">
    <location>
        <begin position="54"/>
        <end position="72"/>
    </location>
</feature>
<dbReference type="CDD" id="cd03283">
    <property type="entry name" value="ABC_MutS-like"/>
    <property type="match status" value="1"/>
</dbReference>
<dbReference type="RefSeq" id="WP_073010845.1">
    <property type="nucleotide sequence ID" value="NZ_FQZO01000008.1"/>
</dbReference>
<keyword evidence="2" id="KW-0067">ATP-binding</keyword>
<evidence type="ECO:0000259" key="5">
    <source>
        <dbReference type="SMART" id="SM00534"/>
    </source>
</evidence>
<protein>
    <submittedName>
        <fullName evidence="6">MutS domain V</fullName>
    </submittedName>
</protein>
<dbReference type="Pfam" id="PF00488">
    <property type="entry name" value="MutS_V"/>
    <property type="match status" value="1"/>
</dbReference>
<keyword evidence="3" id="KW-0238">DNA-binding</keyword>
<dbReference type="EMBL" id="FQZO01000008">
    <property type="protein sequence ID" value="SHJ81020.1"/>
    <property type="molecule type" value="Genomic_DNA"/>
</dbReference>
<keyword evidence="4" id="KW-1133">Transmembrane helix</keyword>
<keyword evidence="4" id="KW-0812">Transmembrane</keyword>
<feature type="transmembrane region" description="Helical" evidence="4">
    <location>
        <begin position="26"/>
        <end position="48"/>
    </location>
</feature>
<gene>
    <name evidence="6" type="ORF">SAMN05444401_3940</name>
</gene>
<feature type="transmembrane region" description="Helical" evidence="4">
    <location>
        <begin position="240"/>
        <end position="257"/>
    </location>
</feature>
<dbReference type="GO" id="GO:0005829">
    <property type="term" value="C:cytosol"/>
    <property type="evidence" value="ECO:0007669"/>
    <property type="project" value="TreeGrafter"/>
</dbReference>
<keyword evidence="7" id="KW-1185">Reference proteome</keyword>
<proteinExistence type="predicted"/>
<keyword evidence="1" id="KW-0547">Nucleotide-binding</keyword>
<dbReference type="SMART" id="SM00534">
    <property type="entry name" value="MUTSac"/>
    <property type="match status" value="1"/>
</dbReference>
<organism evidence="6 7">
    <name type="scientific">Clostridium amylolyticum</name>
    <dbReference type="NCBI Taxonomy" id="1121298"/>
    <lineage>
        <taxon>Bacteria</taxon>
        <taxon>Bacillati</taxon>
        <taxon>Bacillota</taxon>
        <taxon>Clostridia</taxon>
        <taxon>Eubacteriales</taxon>
        <taxon>Clostridiaceae</taxon>
        <taxon>Clostridium</taxon>
    </lineage>
</organism>
<dbReference type="GO" id="GO:0005524">
    <property type="term" value="F:ATP binding"/>
    <property type="evidence" value="ECO:0007669"/>
    <property type="project" value="UniProtKB-KW"/>
</dbReference>
<feature type="domain" description="DNA mismatch repair proteins mutS family" evidence="5">
    <location>
        <begin position="421"/>
        <end position="597"/>
    </location>
</feature>
<evidence type="ECO:0000256" key="3">
    <source>
        <dbReference type="ARBA" id="ARBA00023125"/>
    </source>
</evidence>
<dbReference type="GO" id="GO:0140664">
    <property type="term" value="F:ATP-dependent DNA damage sensor activity"/>
    <property type="evidence" value="ECO:0007669"/>
    <property type="project" value="InterPro"/>
</dbReference>
<keyword evidence="4" id="KW-0472">Membrane</keyword>
<evidence type="ECO:0000256" key="1">
    <source>
        <dbReference type="ARBA" id="ARBA00022741"/>
    </source>
</evidence>
<dbReference type="PANTHER" id="PTHR11361:SF99">
    <property type="entry name" value="DNA MISMATCH REPAIR PROTEIN"/>
    <property type="match status" value="1"/>
</dbReference>
<dbReference type="InterPro" id="IPR045076">
    <property type="entry name" value="MutS"/>
</dbReference>
<sequence length="597" mass="69017">MNRALEHYTKREKDLTQKSQELKREINFYSIIRLVIFVGAAVVCFIAFKNGKYLYFGAFLTLFISLFILAAYKHSKVLEEKSYTDSMLVVIKRGLNRIEGNFKEFSDNGEEFIDKKHPYSYDLDIFGEGSLYQMINSTSTYTGKERLSKELQRKIKFSTEEILSRQEAITDLSLKEDYREKLTAIGIMNEGDMEEPKALLEWSLKREKIFSSLAFKIICYALNFITLGILVLMTLKIVDYKALMISLLINGTFLLLGKTKREEAFEVVNIYKNNINTYFRMLQITEEEDFQSNHMKALKNSLKEGDKDTVFQLKQLTSIVNRLKDTKNAYYLIINIFFLMDYHILFSLESWRMLYGRNIPLWLETLGEIEALSSLSIINYEHENWCIPKIVPYNILEGKQIGHPLLGKEVVRNDFSLKHPNSLVLVTGSNMSGKSTFLRTLGVNLLLSYLGSAVSAESFTCGIMDIYTCMRINDDLKESISSFYAELLRIKDIIAASKTGEPIFFLLDEIFKGTNSKDRHKGAEVLINQLSTKNALGLVSTHDLELTIIEQVNPKVANYHFREYYEDNKLKFDYKLRKGYSTTQNALYLMRMVGIEE</sequence>
<dbReference type="AlphaFoldDB" id="A0A1M6MCC5"/>